<dbReference type="PROSITE" id="PS50011">
    <property type="entry name" value="PROTEIN_KINASE_DOM"/>
    <property type="match status" value="1"/>
</dbReference>
<accession>A0A8C5R5A1</accession>
<dbReference type="AlphaFoldDB" id="A0A8C5R5A1"/>
<dbReference type="Proteomes" id="UP000694569">
    <property type="component" value="Unplaced"/>
</dbReference>
<feature type="domain" description="Protein kinase" evidence="1">
    <location>
        <begin position="109"/>
        <end position="382"/>
    </location>
</feature>
<dbReference type="GO" id="GO:0001501">
    <property type="term" value="P:skeletal system development"/>
    <property type="evidence" value="ECO:0007669"/>
    <property type="project" value="TreeGrafter"/>
</dbReference>
<dbReference type="SUPFAM" id="SSF56112">
    <property type="entry name" value="Protein kinase-like (PK-like)"/>
    <property type="match status" value="1"/>
</dbReference>
<evidence type="ECO:0000313" key="2">
    <source>
        <dbReference type="Ensembl" id="ENSLLEP00000047226.1"/>
    </source>
</evidence>
<evidence type="ECO:0000259" key="1">
    <source>
        <dbReference type="PROSITE" id="PS50011"/>
    </source>
</evidence>
<proteinExistence type="predicted"/>
<sequence length="552" mass="62827">MKCYVIFSGAVFIMMAVYLKWCPGGRWLYNRKHKSFLDPQHQNALRREISMRHRDLVMFYQAFLWDVHVKPESPQMDVDANEANELDLYIPTEKKVPLGTLDCEDLLHLTAVDYIGSGFTKLVLKGSLSDGRSVALKSVHTEGNDVKQCVHLHGDHVGCHRLATYKLQKEVALLQILRHPGVIQLHGQCYHNTVGPDIRVTAMLELGTPLQMIQLLQTPWEERFKICLELVKLLHYLANSPMGSVALLDFQPRQFVLVDGSLKVTDMDDATTDELTCIRDEDCTLDFPSRTFVVKCSADGTCRGINERMNLYNAYRFFFTYLLPHASPPELKPLLLEIMNRTGDLHFTVNDTLDAFENVLNLYKSGNKQQNQQQHLKDYVVLDGYRINETADDFRCWPSYNHLGCLLSVHNAEEAAELCSNQLKCRKFVIGQQRTWTVQGGKPAQRAVYCGYTAPARGYCPSSWIYCPSTWIYCPSTWIYCPSTWILPQHVDILPQHVDILPQHVDTAPARGYTAPARGYTAPARGYTAPARGYMPQHVDICPSTWIYCPSS</sequence>
<organism evidence="2 3">
    <name type="scientific">Leptobrachium leishanense</name>
    <name type="common">Leishan spiny toad</name>
    <dbReference type="NCBI Taxonomy" id="445787"/>
    <lineage>
        <taxon>Eukaryota</taxon>
        <taxon>Metazoa</taxon>
        <taxon>Chordata</taxon>
        <taxon>Craniata</taxon>
        <taxon>Vertebrata</taxon>
        <taxon>Euteleostomi</taxon>
        <taxon>Amphibia</taxon>
        <taxon>Batrachia</taxon>
        <taxon>Anura</taxon>
        <taxon>Pelobatoidea</taxon>
        <taxon>Megophryidae</taxon>
        <taxon>Leptobrachium</taxon>
    </lineage>
</organism>
<dbReference type="GO" id="GO:0004715">
    <property type="term" value="F:non-membrane spanning protein tyrosine kinase activity"/>
    <property type="evidence" value="ECO:0007669"/>
    <property type="project" value="InterPro"/>
</dbReference>
<dbReference type="GO" id="GO:0005524">
    <property type="term" value="F:ATP binding"/>
    <property type="evidence" value="ECO:0007669"/>
    <property type="project" value="InterPro"/>
</dbReference>
<dbReference type="GeneTree" id="ENSGT00390000001205"/>
<reference evidence="2" key="2">
    <citation type="submission" date="2025-09" db="UniProtKB">
        <authorList>
            <consortium name="Ensembl"/>
        </authorList>
    </citation>
    <scope>IDENTIFICATION</scope>
</reference>
<dbReference type="PANTHER" id="PTHR46448:SF2">
    <property type="entry name" value="PROTEIN KINASE DOMAIN-CONTAINING PROTEIN"/>
    <property type="match status" value="1"/>
</dbReference>
<keyword evidence="3" id="KW-1185">Reference proteome</keyword>
<dbReference type="PANTHER" id="PTHR46448">
    <property type="entry name" value="PROTEIN KINASE DOMAIN-CONTAINING PROTEIN"/>
    <property type="match status" value="1"/>
</dbReference>
<evidence type="ECO:0000313" key="3">
    <source>
        <dbReference type="Proteomes" id="UP000694569"/>
    </source>
</evidence>
<dbReference type="Pfam" id="PF12260">
    <property type="entry name" value="PIP49_C"/>
    <property type="match status" value="1"/>
</dbReference>
<name>A0A8C5R5A1_9ANUR</name>
<dbReference type="InterPro" id="IPR000719">
    <property type="entry name" value="Prot_kinase_dom"/>
</dbReference>
<dbReference type="InterPro" id="IPR022049">
    <property type="entry name" value="FAM69_kinase_dom"/>
</dbReference>
<dbReference type="OrthoDB" id="4062651at2759"/>
<reference evidence="2" key="1">
    <citation type="submission" date="2025-08" db="UniProtKB">
        <authorList>
            <consortium name="Ensembl"/>
        </authorList>
    </citation>
    <scope>IDENTIFICATION</scope>
</reference>
<protein>
    <recommendedName>
        <fullName evidence="1">Protein kinase domain-containing protein</fullName>
    </recommendedName>
</protein>
<dbReference type="InterPro" id="IPR042983">
    <property type="entry name" value="PKDCC"/>
</dbReference>
<dbReference type="InterPro" id="IPR011009">
    <property type="entry name" value="Kinase-like_dom_sf"/>
</dbReference>
<dbReference type="Ensembl" id="ENSLLET00000049084.1">
    <property type="protein sequence ID" value="ENSLLEP00000047226.1"/>
    <property type="gene ID" value="ENSLLEG00000029852.1"/>
</dbReference>
<dbReference type="GO" id="GO:0005576">
    <property type="term" value="C:extracellular region"/>
    <property type="evidence" value="ECO:0007669"/>
    <property type="project" value="TreeGrafter"/>
</dbReference>
<dbReference type="Gene3D" id="1.10.510.10">
    <property type="entry name" value="Transferase(Phosphotransferase) domain 1"/>
    <property type="match status" value="1"/>
</dbReference>